<protein>
    <recommendedName>
        <fullName evidence="1">Penicillin-binding protein transpeptidase domain-containing protein</fullName>
    </recommendedName>
</protein>
<dbReference type="InterPro" id="IPR050515">
    <property type="entry name" value="Beta-lactam/transpept"/>
</dbReference>
<dbReference type="Gene3D" id="3.40.710.10">
    <property type="entry name" value="DD-peptidase/beta-lactamase superfamily"/>
    <property type="match status" value="1"/>
</dbReference>
<dbReference type="GO" id="GO:0071972">
    <property type="term" value="F:peptidoglycan L,D-transpeptidase activity"/>
    <property type="evidence" value="ECO:0007669"/>
    <property type="project" value="TreeGrafter"/>
</dbReference>
<feature type="non-terminal residue" evidence="2">
    <location>
        <position position="1"/>
    </location>
</feature>
<dbReference type="InterPro" id="IPR001460">
    <property type="entry name" value="PCN-bd_Tpept"/>
</dbReference>
<organism evidence="2">
    <name type="scientific">marine sediment metagenome</name>
    <dbReference type="NCBI Taxonomy" id="412755"/>
    <lineage>
        <taxon>unclassified sequences</taxon>
        <taxon>metagenomes</taxon>
        <taxon>ecological metagenomes</taxon>
    </lineage>
</organism>
<dbReference type="PANTHER" id="PTHR30627:SF2">
    <property type="entry name" value="PEPTIDOGLYCAN D,D-TRANSPEPTIDASE MRDA"/>
    <property type="match status" value="1"/>
</dbReference>
<evidence type="ECO:0000259" key="1">
    <source>
        <dbReference type="Pfam" id="PF00905"/>
    </source>
</evidence>
<dbReference type="InterPro" id="IPR012338">
    <property type="entry name" value="Beta-lactam/transpept-like"/>
</dbReference>
<dbReference type="GO" id="GO:0071555">
    <property type="term" value="P:cell wall organization"/>
    <property type="evidence" value="ECO:0007669"/>
    <property type="project" value="TreeGrafter"/>
</dbReference>
<dbReference type="SUPFAM" id="SSF56601">
    <property type="entry name" value="beta-lactamase/transpeptidase-like"/>
    <property type="match status" value="1"/>
</dbReference>
<dbReference type="GO" id="GO:0005886">
    <property type="term" value="C:plasma membrane"/>
    <property type="evidence" value="ECO:0007669"/>
    <property type="project" value="TreeGrafter"/>
</dbReference>
<feature type="domain" description="Penicillin-binding protein transpeptidase" evidence="1">
    <location>
        <begin position="12"/>
        <end position="107"/>
    </location>
</feature>
<accession>X1FZE4</accession>
<dbReference type="AlphaFoldDB" id="X1FZE4"/>
<comment type="caution">
    <text evidence="2">The sequence shown here is derived from an EMBL/GenBank/DDBJ whole genome shotgun (WGS) entry which is preliminary data.</text>
</comment>
<dbReference type="Pfam" id="PF00905">
    <property type="entry name" value="Transpeptidase"/>
    <property type="match status" value="1"/>
</dbReference>
<name>X1FZE4_9ZZZZ</name>
<dbReference type="GO" id="GO:0008658">
    <property type="term" value="F:penicillin binding"/>
    <property type="evidence" value="ECO:0007669"/>
    <property type="project" value="InterPro"/>
</dbReference>
<evidence type="ECO:0000313" key="2">
    <source>
        <dbReference type="EMBL" id="GAH51006.1"/>
    </source>
</evidence>
<proteinExistence type="predicted"/>
<dbReference type="PANTHER" id="PTHR30627">
    <property type="entry name" value="PEPTIDOGLYCAN D,D-TRANSPEPTIDASE"/>
    <property type="match status" value="1"/>
</dbReference>
<gene>
    <name evidence="2" type="ORF">S03H2_37763</name>
</gene>
<sequence length="117" mass="12657">TLYKLRVAQGSNSEVLGEIRVAAESLYEVNRGIIDAVEKPYGTAHILASIPFSIAAKTGSAQVGDEKTNALFLGYGPVEDPQIALAVIIENAREGGLNALPVARDVLMWYYDHRIKS</sequence>
<dbReference type="EMBL" id="BARU01023255">
    <property type="protein sequence ID" value="GAH51006.1"/>
    <property type="molecule type" value="Genomic_DNA"/>
</dbReference>
<reference evidence="2" key="1">
    <citation type="journal article" date="2014" name="Front. Microbiol.">
        <title>High frequency of phylogenetically diverse reductive dehalogenase-homologous genes in deep subseafloor sedimentary metagenomes.</title>
        <authorList>
            <person name="Kawai M."/>
            <person name="Futagami T."/>
            <person name="Toyoda A."/>
            <person name="Takaki Y."/>
            <person name="Nishi S."/>
            <person name="Hori S."/>
            <person name="Arai W."/>
            <person name="Tsubouchi T."/>
            <person name="Morono Y."/>
            <person name="Uchiyama I."/>
            <person name="Ito T."/>
            <person name="Fujiyama A."/>
            <person name="Inagaki F."/>
            <person name="Takami H."/>
        </authorList>
    </citation>
    <scope>NUCLEOTIDE SEQUENCE</scope>
    <source>
        <strain evidence="2">Expedition CK06-06</strain>
    </source>
</reference>